<gene>
    <name evidence="1" type="ORF">S01H1_68296</name>
</gene>
<reference evidence="1" key="1">
    <citation type="journal article" date="2014" name="Front. Microbiol.">
        <title>High frequency of phylogenetically diverse reductive dehalogenase-homologous genes in deep subseafloor sedimentary metagenomes.</title>
        <authorList>
            <person name="Kawai M."/>
            <person name="Futagami T."/>
            <person name="Toyoda A."/>
            <person name="Takaki Y."/>
            <person name="Nishi S."/>
            <person name="Hori S."/>
            <person name="Arai W."/>
            <person name="Tsubouchi T."/>
            <person name="Morono Y."/>
            <person name="Uchiyama I."/>
            <person name="Ito T."/>
            <person name="Fujiyama A."/>
            <person name="Inagaki F."/>
            <person name="Takami H."/>
        </authorList>
    </citation>
    <scope>NUCLEOTIDE SEQUENCE</scope>
    <source>
        <strain evidence="1">Expedition CK06-06</strain>
    </source>
</reference>
<dbReference type="EMBL" id="BARS01045287">
    <property type="protein sequence ID" value="GAG31019.1"/>
    <property type="molecule type" value="Genomic_DNA"/>
</dbReference>
<feature type="non-terminal residue" evidence="1">
    <location>
        <position position="1"/>
    </location>
</feature>
<name>X0WJ94_9ZZZZ</name>
<sequence>EVNEECSEWRTKYDALQDDLLELTRTNAKVCRKNTSLMNENKELRGHVHAHAMAGVLGARELAASGGWMGSLAFVHFLDSLEPMCFTPDKYIAAVQDMVNRRVLDSRTNDSGVYQLRVTNHHGFLELLRNLDATTRLEGESNAEAVQL</sequence>
<accession>X0WJ94</accession>
<proteinExistence type="predicted"/>
<dbReference type="AlphaFoldDB" id="X0WJ94"/>
<evidence type="ECO:0000313" key="1">
    <source>
        <dbReference type="EMBL" id="GAG31019.1"/>
    </source>
</evidence>
<comment type="caution">
    <text evidence="1">The sequence shown here is derived from an EMBL/GenBank/DDBJ whole genome shotgun (WGS) entry which is preliminary data.</text>
</comment>
<protein>
    <submittedName>
        <fullName evidence="1">Uncharacterized protein</fullName>
    </submittedName>
</protein>
<organism evidence="1">
    <name type="scientific">marine sediment metagenome</name>
    <dbReference type="NCBI Taxonomy" id="412755"/>
    <lineage>
        <taxon>unclassified sequences</taxon>
        <taxon>metagenomes</taxon>
        <taxon>ecological metagenomes</taxon>
    </lineage>
</organism>